<dbReference type="AlphaFoldDB" id="A0A9P2MV60"/>
<dbReference type="EMBL" id="AAUUDD010000096">
    <property type="protein sequence ID" value="EFW7017721.1"/>
    <property type="molecule type" value="Genomic_DNA"/>
</dbReference>
<dbReference type="Proteomes" id="UP000597687">
    <property type="component" value="Unassembled WGS sequence"/>
</dbReference>
<sequence>MEFKDLPPSIQEIAAHTLRHRLNELELESVTKKDTDNMARNVRDAFTGLYFCASINKHDSESVANKIAETTAQNINTKPTEEEIDQFAHDAGLKNKKEKSPYAGNMFVYDNL</sequence>
<reference evidence="1" key="1">
    <citation type="submission" date="2020-02" db="EMBL/GenBank/DDBJ databases">
        <authorList>
            <consortium name="PulseNet: The National Subtyping Network for Foodborne Disease Surveillance"/>
            <person name="Tarr C.L."/>
            <person name="Trees E."/>
            <person name="Katz L.S."/>
            <person name="Carleton-Romer H.A."/>
            <person name="Stroika S."/>
            <person name="Kucerova Z."/>
            <person name="Roache K.F."/>
            <person name="Sabol A.L."/>
            <person name="Besser J."/>
            <person name="Gerner-Smidt P."/>
        </authorList>
    </citation>
    <scope>NUCLEOTIDE SEQUENCE</scope>
    <source>
        <strain evidence="1">PNUSAE023710</strain>
    </source>
</reference>
<feature type="non-terminal residue" evidence="1">
    <location>
        <position position="112"/>
    </location>
</feature>
<protein>
    <submittedName>
        <fullName evidence="1">Uncharacterized protein</fullName>
    </submittedName>
</protein>
<accession>A0A9P2MV60</accession>
<evidence type="ECO:0000313" key="1">
    <source>
        <dbReference type="EMBL" id="EFW7017721.1"/>
    </source>
</evidence>
<comment type="caution">
    <text evidence="1">The sequence shown here is derived from an EMBL/GenBank/DDBJ whole genome shotgun (WGS) entry which is preliminary data.</text>
</comment>
<proteinExistence type="predicted"/>
<evidence type="ECO:0000313" key="2">
    <source>
        <dbReference type="Proteomes" id="UP000597687"/>
    </source>
</evidence>
<gene>
    <name evidence="1" type="ORF">FIO44_005179</name>
</gene>
<organism evidence="1 2">
    <name type="scientific">Shigella sonnei</name>
    <dbReference type="NCBI Taxonomy" id="624"/>
    <lineage>
        <taxon>Bacteria</taxon>
        <taxon>Pseudomonadati</taxon>
        <taxon>Pseudomonadota</taxon>
        <taxon>Gammaproteobacteria</taxon>
        <taxon>Enterobacterales</taxon>
        <taxon>Enterobacteriaceae</taxon>
        <taxon>Shigella</taxon>
    </lineage>
</organism>
<name>A0A9P2MV60_SHISO</name>